<dbReference type="EMBL" id="CP071090">
    <property type="protein sequence ID" value="QSQ22724.1"/>
    <property type="molecule type" value="Genomic_DNA"/>
</dbReference>
<name>A0ABX7NV27_9BACT</name>
<dbReference type="Proteomes" id="UP000662747">
    <property type="component" value="Chromosome"/>
</dbReference>
<proteinExistence type="predicted"/>
<dbReference type="RefSeq" id="WP_206724300.1">
    <property type="nucleotide sequence ID" value="NZ_CP071090.1"/>
</dbReference>
<reference evidence="2 3" key="1">
    <citation type="submission" date="2021-02" db="EMBL/GenBank/DDBJ databases">
        <title>De Novo genome assembly of isolated myxobacteria.</title>
        <authorList>
            <person name="Stevens D.C."/>
        </authorList>
    </citation>
    <scope>NUCLEOTIDE SEQUENCE [LARGE SCALE GENOMIC DNA]</scope>
    <source>
        <strain evidence="3">SCPEA02</strain>
    </source>
</reference>
<organism evidence="2 3">
    <name type="scientific">Pyxidicoccus parkwayensis</name>
    <dbReference type="NCBI Taxonomy" id="2813578"/>
    <lineage>
        <taxon>Bacteria</taxon>
        <taxon>Pseudomonadati</taxon>
        <taxon>Myxococcota</taxon>
        <taxon>Myxococcia</taxon>
        <taxon>Myxococcales</taxon>
        <taxon>Cystobacterineae</taxon>
        <taxon>Myxococcaceae</taxon>
        <taxon>Pyxidicoccus</taxon>
    </lineage>
</organism>
<feature type="region of interest" description="Disordered" evidence="1">
    <location>
        <begin position="211"/>
        <end position="231"/>
    </location>
</feature>
<accession>A0ABX7NV27</accession>
<evidence type="ECO:0000313" key="3">
    <source>
        <dbReference type="Proteomes" id="UP000662747"/>
    </source>
</evidence>
<evidence type="ECO:0000313" key="2">
    <source>
        <dbReference type="EMBL" id="QSQ22724.1"/>
    </source>
</evidence>
<evidence type="ECO:0008006" key="4">
    <source>
        <dbReference type="Google" id="ProtNLM"/>
    </source>
</evidence>
<sequence length="402" mass="44579">MSVTENLTVPMHQQDTSYYCGAACAQMVLETIGAGILDQDDLYSDNHSHSTIESGWYTGPDGLQWTLLDRRPPSFTNYFALYALDTEDLISRKLCWTIHHYQVAPIALVYGWAHWIVVRGYTASAHPASSADNSYTIDAFDINNPWPPVPSEANPALAPPPPHSAGDGCGTGGDRGVANEHVTYATWQSTYMTGVPGGYWNGKFVAVCDPEPPAARGGPMRQPSRRRGKGELLEPKTLSTLALAGLREYGLLERKDWAQVLGQARPQPGVMVQRLDRLDSFYALVGFEAKKGTVAFAAVDGRWGDYMQATLLPKPQSERTRLTREQAFKRIAGKRLELGGQKGRLLVRKEAVCSYPHLVWRPCMESLSPYYPFYLFTVGNERVYVRIDGAVFTSLTLDLRGI</sequence>
<evidence type="ECO:0000256" key="1">
    <source>
        <dbReference type="SAM" id="MobiDB-lite"/>
    </source>
</evidence>
<keyword evidence="3" id="KW-1185">Reference proteome</keyword>
<gene>
    <name evidence="2" type="ORF">JY651_47795</name>
</gene>
<protein>
    <recommendedName>
        <fullName evidence="4">Peptidase C39-like domain-containing protein</fullName>
    </recommendedName>
</protein>